<reference evidence="4 5" key="1">
    <citation type="submission" date="2017-12" db="EMBL/GenBank/DDBJ databases">
        <title>Hemimetabolous genomes reveal molecular basis of termite eusociality.</title>
        <authorList>
            <person name="Harrison M.C."/>
            <person name="Jongepier E."/>
            <person name="Robertson H.M."/>
            <person name="Arning N."/>
            <person name="Bitard-Feildel T."/>
            <person name="Chao H."/>
            <person name="Childers C.P."/>
            <person name="Dinh H."/>
            <person name="Doddapaneni H."/>
            <person name="Dugan S."/>
            <person name="Gowin J."/>
            <person name="Greiner C."/>
            <person name="Han Y."/>
            <person name="Hu H."/>
            <person name="Hughes D.S.T."/>
            <person name="Huylmans A.-K."/>
            <person name="Kemena C."/>
            <person name="Kremer L.P.M."/>
            <person name="Lee S.L."/>
            <person name="Lopez-Ezquerra A."/>
            <person name="Mallet L."/>
            <person name="Monroy-Kuhn J.M."/>
            <person name="Moser A."/>
            <person name="Murali S.C."/>
            <person name="Muzny D.M."/>
            <person name="Otani S."/>
            <person name="Piulachs M.-D."/>
            <person name="Poelchau M."/>
            <person name="Qu J."/>
            <person name="Schaub F."/>
            <person name="Wada-Katsumata A."/>
            <person name="Worley K.C."/>
            <person name="Xie Q."/>
            <person name="Ylla G."/>
            <person name="Poulsen M."/>
            <person name="Gibbs R.A."/>
            <person name="Schal C."/>
            <person name="Richards S."/>
            <person name="Belles X."/>
            <person name="Korb J."/>
            <person name="Bornberg-Bauer E."/>
        </authorList>
    </citation>
    <scope>NUCLEOTIDE SEQUENCE [LARGE SCALE GENOMIC DNA]</scope>
    <source>
        <tissue evidence="4">Whole body</tissue>
    </source>
</reference>
<dbReference type="EMBL" id="NEVH01024531">
    <property type="protein sequence ID" value="PNF17000.1"/>
    <property type="molecule type" value="Genomic_DNA"/>
</dbReference>
<keyword evidence="2" id="KW-0689">Ribosomal protein</keyword>
<dbReference type="InterPro" id="IPR036967">
    <property type="entry name" value="Ribosomal_uS11_sf"/>
</dbReference>
<protein>
    <recommendedName>
        <fullName evidence="6">GIY-YIG domain-containing protein</fullName>
    </recommendedName>
</protein>
<dbReference type="OrthoDB" id="6782675at2759"/>
<dbReference type="GO" id="GO:0003735">
    <property type="term" value="F:structural constituent of ribosome"/>
    <property type="evidence" value="ECO:0007669"/>
    <property type="project" value="InterPro"/>
</dbReference>
<dbReference type="GO" id="GO:0005840">
    <property type="term" value="C:ribosome"/>
    <property type="evidence" value="ECO:0007669"/>
    <property type="project" value="UniProtKB-KW"/>
</dbReference>
<dbReference type="GO" id="GO:0006412">
    <property type="term" value="P:translation"/>
    <property type="evidence" value="ECO:0007669"/>
    <property type="project" value="InterPro"/>
</dbReference>
<name>A0A2J7PKY8_9NEOP</name>
<dbReference type="AlphaFoldDB" id="A0A2J7PKY8"/>
<evidence type="ECO:0008006" key="6">
    <source>
        <dbReference type="Google" id="ProtNLM"/>
    </source>
</evidence>
<dbReference type="Proteomes" id="UP000235965">
    <property type="component" value="Unassembled WGS sequence"/>
</dbReference>
<keyword evidence="3" id="KW-0687">Ribonucleoprotein</keyword>
<dbReference type="SUPFAM" id="SSF53137">
    <property type="entry name" value="Translational machinery components"/>
    <property type="match status" value="1"/>
</dbReference>
<evidence type="ECO:0000313" key="4">
    <source>
        <dbReference type="EMBL" id="PNF17000.1"/>
    </source>
</evidence>
<dbReference type="InParanoid" id="A0A2J7PKY8"/>
<accession>A0A2J7PKY8</accession>
<dbReference type="InterPro" id="IPR001971">
    <property type="entry name" value="Ribosomal_uS11"/>
</dbReference>
<evidence type="ECO:0000256" key="2">
    <source>
        <dbReference type="ARBA" id="ARBA00022980"/>
    </source>
</evidence>
<dbReference type="Gene3D" id="3.30.420.80">
    <property type="entry name" value="Ribosomal protein S11"/>
    <property type="match status" value="1"/>
</dbReference>
<dbReference type="GO" id="GO:1990904">
    <property type="term" value="C:ribonucleoprotein complex"/>
    <property type="evidence" value="ECO:0007669"/>
    <property type="project" value="UniProtKB-KW"/>
</dbReference>
<dbReference type="Pfam" id="PF00411">
    <property type="entry name" value="Ribosomal_S11"/>
    <property type="match status" value="1"/>
</dbReference>
<comment type="caution">
    <text evidence="4">The sequence shown here is derived from an EMBL/GenBank/DDBJ whole genome shotgun (WGS) entry which is preliminary data.</text>
</comment>
<gene>
    <name evidence="4" type="ORF">B7P43_G03168</name>
</gene>
<dbReference type="STRING" id="105785.A0A2J7PKY8"/>
<dbReference type="PANTHER" id="PTHR11759">
    <property type="entry name" value="40S RIBOSOMAL PROTEIN S14/30S RIBOSOMAL PROTEIN S11"/>
    <property type="match status" value="1"/>
</dbReference>
<keyword evidence="5" id="KW-1185">Reference proteome</keyword>
<evidence type="ECO:0000313" key="5">
    <source>
        <dbReference type="Proteomes" id="UP000235965"/>
    </source>
</evidence>
<organism evidence="4 5">
    <name type="scientific">Cryptotermes secundus</name>
    <dbReference type="NCBI Taxonomy" id="105785"/>
    <lineage>
        <taxon>Eukaryota</taxon>
        <taxon>Metazoa</taxon>
        <taxon>Ecdysozoa</taxon>
        <taxon>Arthropoda</taxon>
        <taxon>Hexapoda</taxon>
        <taxon>Insecta</taxon>
        <taxon>Pterygota</taxon>
        <taxon>Neoptera</taxon>
        <taxon>Polyneoptera</taxon>
        <taxon>Dictyoptera</taxon>
        <taxon>Blattodea</taxon>
        <taxon>Blattoidea</taxon>
        <taxon>Termitoidae</taxon>
        <taxon>Kalotermitidae</taxon>
        <taxon>Cryptotermitinae</taxon>
        <taxon>Cryptotermes</taxon>
    </lineage>
</organism>
<proteinExistence type="inferred from homology"/>
<evidence type="ECO:0000256" key="3">
    <source>
        <dbReference type="ARBA" id="ARBA00023274"/>
    </source>
</evidence>
<sequence>MVNKLLSFYSKFVSRNTLLNIVTENYRGSGRCKHFVSKCEPCSPLGGNGWKFRDFHVYGPYKKNEDRREMYASLPARDEGTDGEKGVDIDSVIKSREDMYPDENTPTRLFNGIPFRDVPICNIKASKNNTVITVSDAKGDVKLLRSCGMEGFKNARKGTNIAAQATAISFSTSVGTIFNRISRVLSQHNIKAVGLPPNKVSNFPWLVKCSLGLRTPGVCSILCECSKVYIGQTGRSMDMRLKEHQRHIRLEHLDKSAVAEHGIDLGHRIQLQNTSILATKTRYMDRIIREAIEIELHPKNMNREGGFCLSKSWKPFICSLNPPGYDARSRRLHRP</sequence>
<evidence type="ECO:0000256" key="1">
    <source>
        <dbReference type="ARBA" id="ARBA00006194"/>
    </source>
</evidence>
<dbReference type="CDD" id="cd10442">
    <property type="entry name" value="GIY-YIG_PLEs"/>
    <property type="match status" value="1"/>
</dbReference>
<comment type="similarity">
    <text evidence="1">Belongs to the universal ribosomal protein uS11 family.</text>
</comment>